<geneLocation type="plasmid" evidence="2">
    <name>pvpsd2016-3</name>
</geneLocation>
<keyword evidence="1" id="KW-0614">Plasmid</keyword>
<evidence type="ECO:0000313" key="1">
    <source>
        <dbReference type="EMBL" id="QHH13166.1"/>
    </source>
</evidence>
<protein>
    <submittedName>
        <fullName evidence="1">Uncharacterized protein</fullName>
    </submittedName>
</protein>
<accession>A0AAX1G1F2</accession>
<dbReference type="EMBL" id="CP034302">
    <property type="protein sequence ID" value="QHH13166.1"/>
    <property type="molecule type" value="Genomic_DNA"/>
</dbReference>
<proteinExistence type="predicted"/>
<dbReference type="RefSeq" id="WP_159408538.1">
    <property type="nucleotide sequence ID" value="NZ_CP034302.1"/>
</dbReference>
<reference evidence="1 2" key="1">
    <citation type="submission" date="2018-12" db="EMBL/GenBank/DDBJ databases">
        <title>Genomic insights into the evolutionary origins and pathogenicity of five Vibrio parahaemolyticus strains isolated from the shrimp with acute hepatopancreatic necrosis disease (AHPND).</title>
        <authorList>
            <person name="Yang Q."/>
            <person name="Dong X."/>
            <person name="Xie G."/>
            <person name="Fu S."/>
            <person name="Zou P."/>
            <person name="Sun J."/>
            <person name="Wang Y."/>
            <person name="Huang J."/>
        </authorList>
    </citation>
    <scope>NUCLEOTIDE SEQUENCE [LARGE SCALE GENOMIC DNA]</scope>
    <source>
        <strain evidence="1 2">20160303005-1</strain>
        <plasmid evidence="2">pvpsd2016-3</plasmid>
    </source>
</reference>
<dbReference type="Proteomes" id="UP000464718">
    <property type="component" value="Plasmid pvpsd2016-3"/>
</dbReference>
<sequence>MLVQFYGYNVARVVRDNVDEIETLDVRMARDDADTHDVFHNEAYARPGLVAAIRQSIPGDVVTLPERLAEVS</sequence>
<organism evidence="1 2">
    <name type="scientific">Vibrio parahaemolyticus</name>
    <dbReference type="NCBI Taxonomy" id="670"/>
    <lineage>
        <taxon>Bacteria</taxon>
        <taxon>Pseudomonadati</taxon>
        <taxon>Pseudomonadota</taxon>
        <taxon>Gammaproteobacteria</taxon>
        <taxon>Vibrionales</taxon>
        <taxon>Vibrionaceae</taxon>
        <taxon>Vibrio</taxon>
    </lineage>
</organism>
<evidence type="ECO:0000313" key="2">
    <source>
        <dbReference type="Proteomes" id="UP000464718"/>
    </source>
</evidence>
<gene>
    <name evidence="1" type="ORF">EHC69_28290</name>
</gene>
<name>A0AAX1G1F2_VIBPH</name>
<dbReference type="AlphaFoldDB" id="A0AAX1G1F2"/>